<name>A0A2P6QWQ2_ROSCH</name>
<dbReference type="Gramene" id="PRQ38615">
    <property type="protein sequence ID" value="PRQ38615"/>
    <property type="gene ID" value="RchiOBHm_Chr4g0415971"/>
</dbReference>
<sequence>MEMLRLLGIGWTFMASMGKKEEDRAKINNRRRNKDALWVKSEGQSWVGIKILIGLGLFL</sequence>
<gene>
    <name evidence="1" type="ORF">RchiOBHm_Chr4g0415971</name>
</gene>
<protein>
    <submittedName>
        <fullName evidence="1">Uncharacterized protein</fullName>
    </submittedName>
</protein>
<accession>A0A2P6QWQ2</accession>
<reference evidence="1 2" key="1">
    <citation type="journal article" date="2018" name="Nat. Genet.">
        <title>The Rosa genome provides new insights in the design of modern roses.</title>
        <authorList>
            <person name="Bendahmane M."/>
        </authorList>
    </citation>
    <scope>NUCLEOTIDE SEQUENCE [LARGE SCALE GENOMIC DNA]</scope>
    <source>
        <strain evidence="2">cv. Old Blush</strain>
    </source>
</reference>
<evidence type="ECO:0000313" key="2">
    <source>
        <dbReference type="Proteomes" id="UP000238479"/>
    </source>
</evidence>
<proteinExistence type="predicted"/>
<evidence type="ECO:0000313" key="1">
    <source>
        <dbReference type="EMBL" id="PRQ38615.1"/>
    </source>
</evidence>
<organism evidence="1 2">
    <name type="scientific">Rosa chinensis</name>
    <name type="common">China rose</name>
    <dbReference type="NCBI Taxonomy" id="74649"/>
    <lineage>
        <taxon>Eukaryota</taxon>
        <taxon>Viridiplantae</taxon>
        <taxon>Streptophyta</taxon>
        <taxon>Embryophyta</taxon>
        <taxon>Tracheophyta</taxon>
        <taxon>Spermatophyta</taxon>
        <taxon>Magnoliopsida</taxon>
        <taxon>eudicotyledons</taxon>
        <taxon>Gunneridae</taxon>
        <taxon>Pentapetalae</taxon>
        <taxon>rosids</taxon>
        <taxon>fabids</taxon>
        <taxon>Rosales</taxon>
        <taxon>Rosaceae</taxon>
        <taxon>Rosoideae</taxon>
        <taxon>Rosoideae incertae sedis</taxon>
        <taxon>Rosa</taxon>
    </lineage>
</organism>
<keyword evidence="2" id="KW-1185">Reference proteome</keyword>
<comment type="caution">
    <text evidence="1">The sequence shown here is derived from an EMBL/GenBank/DDBJ whole genome shotgun (WGS) entry which is preliminary data.</text>
</comment>
<dbReference type="EMBL" id="PDCK01000042">
    <property type="protein sequence ID" value="PRQ38615.1"/>
    <property type="molecule type" value="Genomic_DNA"/>
</dbReference>
<dbReference type="Proteomes" id="UP000238479">
    <property type="component" value="Chromosome 4"/>
</dbReference>
<dbReference type="AlphaFoldDB" id="A0A2P6QWQ2"/>